<accession>A0A1H9H866</accession>
<dbReference type="GO" id="GO:0006298">
    <property type="term" value="P:mismatch repair"/>
    <property type="evidence" value="ECO:0007669"/>
    <property type="project" value="TreeGrafter"/>
</dbReference>
<dbReference type="InterPro" id="IPR003265">
    <property type="entry name" value="HhH-GPD_domain"/>
</dbReference>
<evidence type="ECO:0000256" key="1">
    <source>
        <dbReference type="ARBA" id="ARBA00000843"/>
    </source>
</evidence>
<dbReference type="SMART" id="SM00478">
    <property type="entry name" value="ENDO3c"/>
    <property type="match status" value="1"/>
</dbReference>
<evidence type="ECO:0000256" key="2">
    <source>
        <dbReference type="ARBA" id="ARBA00002933"/>
    </source>
</evidence>
<dbReference type="InterPro" id="IPR011257">
    <property type="entry name" value="DNA_glycosylase"/>
</dbReference>
<reference evidence="16 17" key="1">
    <citation type="submission" date="2016-10" db="EMBL/GenBank/DDBJ databases">
        <authorList>
            <person name="de Groot N.N."/>
        </authorList>
    </citation>
    <scope>NUCLEOTIDE SEQUENCE [LARGE SCALE GENOMIC DNA]</scope>
    <source>
        <strain evidence="16 17">DSM 15827</strain>
    </source>
</reference>
<dbReference type="InterPro" id="IPR023170">
    <property type="entry name" value="HhH_base_excis_C"/>
</dbReference>
<keyword evidence="8 14" id="KW-0227">DNA damage</keyword>
<gene>
    <name evidence="16" type="ORF">SAMN05421767_10223</name>
</gene>
<dbReference type="STRING" id="137733.SAMN05421767_10223"/>
<dbReference type="PANTHER" id="PTHR42944">
    <property type="entry name" value="ADENINE DNA GLYCOSYLASE"/>
    <property type="match status" value="1"/>
</dbReference>
<organism evidence="16 17">
    <name type="scientific">Granulicatella balaenopterae</name>
    <dbReference type="NCBI Taxonomy" id="137733"/>
    <lineage>
        <taxon>Bacteria</taxon>
        <taxon>Bacillati</taxon>
        <taxon>Bacillota</taxon>
        <taxon>Bacilli</taxon>
        <taxon>Lactobacillales</taxon>
        <taxon>Carnobacteriaceae</taxon>
        <taxon>Granulicatella</taxon>
    </lineage>
</organism>
<evidence type="ECO:0000256" key="7">
    <source>
        <dbReference type="ARBA" id="ARBA00022723"/>
    </source>
</evidence>
<dbReference type="CDD" id="cd00056">
    <property type="entry name" value="ENDO3c"/>
    <property type="match status" value="1"/>
</dbReference>
<dbReference type="GO" id="GO:0000701">
    <property type="term" value="F:purine-specific mismatch base pair DNA N-glycosylase activity"/>
    <property type="evidence" value="ECO:0007669"/>
    <property type="project" value="UniProtKB-EC"/>
</dbReference>
<dbReference type="PANTHER" id="PTHR42944:SF1">
    <property type="entry name" value="ADENINE DNA GLYCOSYLASE"/>
    <property type="match status" value="1"/>
</dbReference>
<dbReference type="InterPro" id="IPR029119">
    <property type="entry name" value="MutY_C"/>
</dbReference>
<dbReference type="SUPFAM" id="SSF48150">
    <property type="entry name" value="DNA-glycosylase"/>
    <property type="match status" value="1"/>
</dbReference>
<evidence type="ECO:0000256" key="12">
    <source>
        <dbReference type="ARBA" id="ARBA00023204"/>
    </source>
</evidence>
<comment type="cofactor">
    <cofactor evidence="14">
        <name>[4Fe-4S] cluster</name>
        <dbReference type="ChEBI" id="CHEBI:49883"/>
    </cofactor>
    <text evidence="14">Binds 1 [4Fe-4S] cluster.</text>
</comment>
<comment type="catalytic activity">
    <reaction evidence="1 14">
        <text>Hydrolyzes free adenine bases from 7,8-dihydro-8-oxoguanine:adenine mismatched double-stranded DNA, leaving an apurinic site.</text>
        <dbReference type="EC" id="3.2.2.31"/>
    </reaction>
</comment>
<dbReference type="AlphaFoldDB" id="A0A1H9H866"/>
<comment type="function">
    <text evidence="2">Adenine glycosylase active on G-A mispairs. MutY also corrects error-prone DNA synthesis past GO lesions which are due to the oxidatively damaged form of guanine: 7,8-dihydro-8-oxoguanine (8-oxo-dGTP).</text>
</comment>
<dbReference type="EC" id="3.2.2.31" evidence="4 14"/>
<dbReference type="GO" id="GO:0046872">
    <property type="term" value="F:metal ion binding"/>
    <property type="evidence" value="ECO:0007669"/>
    <property type="project" value="UniProtKB-UniRule"/>
</dbReference>
<keyword evidence="12" id="KW-0234">DNA repair</keyword>
<keyword evidence="9" id="KW-0378">Hydrolase</keyword>
<dbReference type="SUPFAM" id="SSF55811">
    <property type="entry name" value="Nudix"/>
    <property type="match status" value="1"/>
</dbReference>
<dbReference type="OrthoDB" id="9802365at2"/>
<dbReference type="Gene3D" id="3.90.79.10">
    <property type="entry name" value="Nucleoside Triphosphate Pyrophosphohydrolase"/>
    <property type="match status" value="1"/>
</dbReference>
<evidence type="ECO:0000256" key="3">
    <source>
        <dbReference type="ARBA" id="ARBA00008343"/>
    </source>
</evidence>
<evidence type="ECO:0000256" key="8">
    <source>
        <dbReference type="ARBA" id="ARBA00022763"/>
    </source>
</evidence>
<evidence type="ECO:0000313" key="17">
    <source>
        <dbReference type="Proteomes" id="UP000198556"/>
    </source>
</evidence>
<dbReference type="GO" id="GO:0035485">
    <property type="term" value="F:adenine/guanine mispair binding"/>
    <property type="evidence" value="ECO:0007669"/>
    <property type="project" value="TreeGrafter"/>
</dbReference>
<dbReference type="RefSeq" id="WP_089745593.1">
    <property type="nucleotide sequence ID" value="NZ_FOGF01000002.1"/>
</dbReference>
<dbReference type="Gene3D" id="1.10.1670.10">
    <property type="entry name" value="Helix-hairpin-Helix base-excision DNA repair enzymes (C-terminal)"/>
    <property type="match status" value="1"/>
</dbReference>
<evidence type="ECO:0000256" key="6">
    <source>
        <dbReference type="ARBA" id="ARBA00022485"/>
    </source>
</evidence>
<keyword evidence="11" id="KW-0411">Iron-sulfur</keyword>
<evidence type="ECO:0000256" key="10">
    <source>
        <dbReference type="ARBA" id="ARBA00023004"/>
    </source>
</evidence>
<dbReference type="GO" id="GO:0006284">
    <property type="term" value="P:base-excision repair"/>
    <property type="evidence" value="ECO:0007669"/>
    <property type="project" value="UniProtKB-UniRule"/>
</dbReference>
<dbReference type="EMBL" id="FOGF01000002">
    <property type="protein sequence ID" value="SEQ58512.1"/>
    <property type="molecule type" value="Genomic_DNA"/>
</dbReference>
<dbReference type="CDD" id="cd03431">
    <property type="entry name" value="NUDIX_DNA_Glycosylase_C-MutY"/>
    <property type="match status" value="1"/>
</dbReference>
<evidence type="ECO:0000256" key="11">
    <source>
        <dbReference type="ARBA" id="ARBA00023014"/>
    </source>
</evidence>
<dbReference type="InterPro" id="IPR015797">
    <property type="entry name" value="NUDIX_hydrolase-like_dom_sf"/>
</dbReference>
<evidence type="ECO:0000256" key="4">
    <source>
        <dbReference type="ARBA" id="ARBA00012045"/>
    </source>
</evidence>
<dbReference type="NCBIfam" id="TIGR01084">
    <property type="entry name" value="mutY"/>
    <property type="match status" value="1"/>
</dbReference>
<keyword evidence="10 14" id="KW-0408">Iron</keyword>
<dbReference type="Pfam" id="PF14815">
    <property type="entry name" value="NUDIX_4"/>
    <property type="match status" value="1"/>
</dbReference>
<dbReference type="Proteomes" id="UP000198556">
    <property type="component" value="Unassembled WGS sequence"/>
</dbReference>
<sequence>MVDLEEYGINMWPEEKIIAFRKTLLQWYDENKRDLPWRKNTLPYSVWVSEIMLQQTRVDTVIPYYRRFLEWFPTITDLAEAPEQTLLKAWEGLGYYSRARNMQAAAKQMVELYNGEFPTTYEEIIQLKGIGPYTAGAISSISFNLPTPAVDGNLMRVISRLFEIPYDIGQPSNRKIYQAVAEILIDPDRPGDFNQALMDLGSDIESAFTPKPELNPIKEFSSAYLNGTMDQYPVKKPKKKPRPIKYKAFVIQNKQGEYLLEKNNQADLLSGFWHFPLIEDFTKEAKQIDLLENEMQEEYQVPNQDIPLEIQFETLYHCKVSWQESTYKQVQHIFSHQKWFITIQSGLTNDDIVSDDHKRELKWVSSEEFSTYPFAKPQQKIWHEIQKAHKFL</sequence>
<proteinExistence type="inferred from homology"/>
<dbReference type="GO" id="GO:0032357">
    <property type="term" value="F:oxidized purine DNA binding"/>
    <property type="evidence" value="ECO:0007669"/>
    <property type="project" value="TreeGrafter"/>
</dbReference>
<name>A0A1H9H866_9LACT</name>
<evidence type="ECO:0000259" key="15">
    <source>
        <dbReference type="SMART" id="SM00478"/>
    </source>
</evidence>
<evidence type="ECO:0000256" key="14">
    <source>
        <dbReference type="RuleBase" id="RU365096"/>
    </source>
</evidence>
<comment type="similarity">
    <text evidence="3 14">Belongs to the Nth/MutY family.</text>
</comment>
<evidence type="ECO:0000256" key="5">
    <source>
        <dbReference type="ARBA" id="ARBA00022023"/>
    </source>
</evidence>
<keyword evidence="13 14" id="KW-0326">Glycosidase</keyword>
<keyword evidence="6" id="KW-0004">4Fe-4S</keyword>
<keyword evidence="17" id="KW-1185">Reference proteome</keyword>
<dbReference type="InterPro" id="IPR005760">
    <property type="entry name" value="A/G_AdeGlyc_MutY"/>
</dbReference>
<feature type="domain" description="HhH-GPD" evidence="15">
    <location>
        <begin position="52"/>
        <end position="203"/>
    </location>
</feature>
<dbReference type="GO" id="GO:0034039">
    <property type="term" value="F:8-oxo-7,8-dihydroguanine DNA N-glycosylase activity"/>
    <property type="evidence" value="ECO:0007669"/>
    <property type="project" value="TreeGrafter"/>
</dbReference>
<dbReference type="Gene3D" id="1.10.340.30">
    <property type="entry name" value="Hypothetical protein, domain 2"/>
    <property type="match status" value="1"/>
</dbReference>
<evidence type="ECO:0000313" key="16">
    <source>
        <dbReference type="EMBL" id="SEQ58512.1"/>
    </source>
</evidence>
<protein>
    <recommendedName>
        <fullName evidence="5 14">Adenine DNA glycosylase</fullName>
        <ecNumber evidence="4 14">3.2.2.31</ecNumber>
    </recommendedName>
</protein>
<keyword evidence="7" id="KW-0479">Metal-binding</keyword>
<dbReference type="InterPro" id="IPR044298">
    <property type="entry name" value="MIG/MutY"/>
</dbReference>
<dbReference type="FunFam" id="1.10.340.30:FF:000002">
    <property type="entry name" value="Adenine DNA glycosylase"/>
    <property type="match status" value="1"/>
</dbReference>
<evidence type="ECO:0000256" key="13">
    <source>
        <dbReference type="ARBA" id="ARBA00023295"/>
    </source>
</evidence>
<dbReference type="InterPro" id="IPR000445">
    <property type="entry name" value="HhH_motif"/>
</dbReference>
<dbReference type="Pfam" id="PF00730">
    <property type="entry name" value="HhH-GPD"/>
    <property type="match status" value="1"/>
</dbReference>
<evidence type="ECO:0000256" key="9">
    <source>
        <dbReference type="ARBA" id="ARBA00022801"/>
    </source>
</evidence>
<dbReference type="GO" id="GO:0051539">
    <property type="term" value="F:4 iron, 4 sulfur cluster binding"/>
    <property type="evidence" value="ECO:0007669"/>
    <property type="project" value="UniProtKB-UniRule"/>
</dbReference>
<dbReference type="Pfam" id="PF00633">
    <property type="entry name" value="HHH"/>
    <property type="match status" value="1"/>
</dbReference>